<name>A0ABD5ZXG8_9EURY</name>
<keyword evidence="1" id="KW-0472">Membrane</keyword>
<evidence type="ECO:0000256" key="1">
    <source>
        <dbReference type="SAM" id="Phobius"/>
    </source>
</evidence>
<keyword evidence="1" id="KW-0812">Transmembrane</keyword>
<dbReference type="Pfam" id="PF17647">
    <property type="entry name" value="DUF5518"/>
    <property type="match status" value="1"/>
</dbReference>
<feature type="transmembrane region" description="Helical" evidence="1">
    <location>
        <begin position="12"/>
        <end position="34"/>
    </location>
</feature>
<sequence length="147" mass="14865">MDSSSLRHRLPESWRIAIIGAVASLPVAGVLNWLPNSEATIGGGVMILGAFIAGVVATTRSTDPDAAGLRTGFLGGVLAVLSLIVAVVGTAASGSMAAWPLSRVVFWIFASGLVLCIAPVFGLVCGRIGGWVATTVGSRKTMGTNAS</sequence>
<organism evidence="2 3">
    <name type="scientific">Haloplanus litoreus</name>
    <dbReference type="NCBI Taxonomy" id="767515"/>
    <lineage>
        <taxon>Archaea</taxon>
        <taxon>Methanobacteriati</taxon>
        <taxon>Methanobacteriota</taxon>
        <taxon>Stenosarchaea group</taxon>
        <taxon>Halobacteria</taxon>
        <taxon>Halobacteriales</taxon>
        <taxon>Haloferacaceae</taxon>
        <taxon>Haloplanus</taxon>
    </lineage>
</organism>
<keyword evidence="3" id="KW-1185">Reference proteome</keyword>
<dbReference type="EMBL" id="JBHTAT010000001">
    <property type="protein sequence ID" value="MFC7255191.1"/>
    <property type="molecule type" value="Genomic_DNA"/>
</dbReference>
<dbReference type="Proteomes" id="UP001596434">
    <property type="component" value="Unassembled WGS sequence"/>
</dbReference>
<evidence type="ECO:0000313" key="3">
    <source>
        <dbReference type="Proteomes" id="UP001596434"/>
    </source>
</evidence>
<dbReference type="AlphaFoldDB" id="A0ABD5ZXG8"/>
<dbReference type="InterPro" id="IPR040493">
    <property type="entry name" value="DUF5518"/>
</dbReference>
<feature type="transmembrane region" description="Helical" evidence="1">
    <location>
        <begin position="71"/>
        <end position="92"/>
    </location>
</feature>
<gene>
    <name evidence="2" type="ORF">ACFQKE_07765</name>
</gene>
<feature type="transmembrane region" description="Helical" evidence="1">
    <location>
        <begin position="40"/>
        <end position="59"/>
    </location>
</feature>
<dbReference type="GeneID" id="96953537"/>
<evidence type="ECO:0000313" key="2">
    <source>
        <dbReference type="EMBL" id="MFC7255191.1"/>
    </source>
</evidence>
<feature type="transmembrane region" description="Helical" evidence="1">
    <location>
        <begin position="104"/>
        <end position="125"/>
    </location>
</feature>
<dbReference type="RefSeq" id="WP_379703406.1">
    <property type="nucleotide sequence ID" value="NZ_JBHTAT010000001.1"/>
</dbReference>
<keyword evidence="1" id="KW-1133">Transmembrane helix</keyword>
<protein>
    <submittedName>
        <fullName evidence="2">DUF5518 domain-containing protein</fullName>
    </submittedName>
</protein>
<comment type="caution">
    <text evidence="2">The sequence shown here is derived from an EMBL/GenBank/DDBJ whole genome shotgun (WGS) entry which is preliminary data.</text>
</comment>
<accession>A0ABD5ZXG8</accession>
<proteinExistence type="predicted"/>
<reference evidence="2 3" key="1">
    <citation type="journal article" date="2019" name="Int. J. Syst. Evol. Microbiol.">
        <title>The Global Catalogue of Microorganisms (GCM) 10K type strain sequencing project: providing services to taxonomists for standard genome sequencing and annotation.</title>
        <authorList>
            <consortium name="The Broad Institute Genomics Platform"/>
            <consortium name="The Broad Institute Genome Sequencing Center for Infectious Disease"/>
            <person name="Wu L."/>
            <person name="Ma J."/>
        </authorList>
    </citation>
    <scope>NUCLEOTIDE SEQUENCE [LARGE SCALE GENOMIC DNA]</scope>
    <source>
        <strain evidence="2 3">GX21</strain>
    </source>
</reference>